<organism evidence="2 3">
    <name type="scientific">Zizania palustris</name>
    <name type="common">Northern wild rice</name>
    <dbReference type="NCBI Taxonomy" id="103762"/>
    <lineage>
        <taxon>Eukaryota</taxon>
        <taxon>Viridiplantae</taxon>
        <taxon>Streptophyta</taxon>
        <taxon>Embryophyta</taxon>
        <taxon>Tracheophyta</taxon>
        <taxon>Spermatophyta</taxon>
        <taxon>Magnoliopsida</taxon>
        <taxon>Liliopsida</taxon>
        <taxon>Poales</taxon>
        <taxon>Poaceae</taxon>
        <taxon>BOP clade</taxon>
        <taxon>Oryzoideae</taxon>
        <taxon>Oryzeae</taxon>
        <taxon>Zizaniinae</taxon>
        <taxon>Zizania</taxon>
    </lineage>
</organism>
<name>A0A8J5WRL4_ZIZPA</name>
<feature type="transmembrane region" description="Helical" evidence="1">
    <location>
        <begin position="94"/>
        <end position="114"/>
    </location>
</feature>
<dbReference type="EMBL" id="JAAALK010000080">
    <property type="protein sequence ID" value="KAG8092884.1"/>
    <property type="molecule type" value="Genomic_DNA"/>
</dbReference>
<sequence length="116" mass="13243">MPYLSAISKSGGGQLDLLILDCLYRTGSHNVHLCWDQTLDAIKRICPKRALLIGMTHEMDHHKDNQTLEEWSRREGIDVQLARDGLRVYIDLTFAYSVTSIKFPVALTILFLSIRN</sequence>
<evidence type="ECO:0008006" key="4">
    <source>
        <dbReference type="Google" id="ProtNLM"/>
    </source>
</evidence>
<keyword evidence="3" id="KW-1185">Reference proteome</keyword>
<dbReference type="PANTHER" id="PTHR42663">
    <property type="entry name" value="HYDROLASE C777.06C-RELATED-RELATED"/>
    <property type="match status" value="1"/>
</dbReference>
<keyword evidence="1" id="KW-0812">Transmembrane</keyword>
<dbReference type="Proteomes" id="UP000729402">
    <property type="component" value="Unassembled WGS sequence"/>
</dbReference>
<keyword evidence="1" id="KW-1133">Transmembrane helix</keyword>
<evidence type="ECO:0000256" key="1">
    <source>
        <dbReference type="SAM" id="Phobius"/>
    </source>
</evidence>
<evidence type="ECO:0000313" key="3">
    <source>
        <dbReference type="Proteomes" id="UP000729402"/>
    </source>
</evidence>
<dbReference type="OrthoDB" id="341300at2759"/>
<dbReference type="AlphaFoldDB" id="A0A8J5WRL4"/>
<protein>
    <recommendedName>
        <fullName evidence="4">Metallo-beta-lactamase domain-containing protein</fullName>
    </recommendedName>
</protein>
<evidence type="ECO:0000313" key="2">
    <source>
        <dbReference type="EMBL" id="KAG8092884.1"/>
    </source>
</evidence>
<reference evidence="2" key="2">
    <citation type="submission" date="2021-02" db="EMBL/GenBank/DDBJ databases">
        <authorList>
            <person name="Kimball J.A."/>
            <person name="Haas M.W."/>
            <person name="Macchietto M."/>
            <person name="Kono T."/>
            <person name="Duquette J."/>
            <person name="Shao M."/>
        </authorList>
    </citation>
    <scope>NUCLEOTIDE SEQUENCE</scope>
    <source>
        <tissue evidence="2">Fresh leaf tissue</tissue>
    </source>
</reference>
<proteinExistence type="predicted"/>
<keyword evidence="1" id="KW-0472">Membrane</keyword>
<gene>
    <name evidence="2" type="ORF">GUJ93_ZPchr0012g19266</name>
</gene>
<reference evidence="2" key="1">
    <citation type="journal article" date="2021" name="bioRxiv">
        <title>Whole Genome Assembly and Annotation of Northern Wild Rice, Zizania palustris L., Supports a Whole Genome Duplication in the Zizania Genus.</title>
        <authorList>
            <person name="Haas M."/>
            <person name="Kono T."/>
            <person name="Macchietto M."/>
            <person name="Millas R."/>
            <person name="McGilp L."/>
            <person name="Shao M."/>
            <person name="Duquette J."/>
            <person name="Hirsch C.N."/>
            <person name="Kimball J."/>
        </authorList>
    </citation>
    <scope>NUCLEOTIDE SEQUENCE</scope>
    <source>
        <tissue evidence="2">Fresh leaf tissue</tissue>
    </source>
</reference>
<comment type="caution">
    <text evidence="2">The sequence shown here is derived from an EMBL/GenBank/DDBJ whole genome shotgun (WGS) entry which is preliminary data.</text>
</comment>
<dbReference type="PANTHER" id="PTHR42663:SF6">
    <property type="entry name" value="HYDROLASE C777.06C-RELATED"/>
    <property type="match status" value="1"/>
</dbReference>
<accession>A0A8J5WRL4</accession>